<dbReference type="Proteomes" id="UP001334804">
    <property type="component" value="Chromosome"/>
</dbReference>
<sequence>MTTNDLDAIRKLADAATPGPWQAIVPANETGDWFDPYDDPMVVTSDSTPGNYCAIAKDICNGDPEGVADTAFIAAARSAVPALCDEVEQLRAKLAVARRETDRLRADRDAHQQVTAAARRVIAAGHLDWDGGTDVEGSQGDAHAALAQAVEAATR</sequence>
<protein>
    <recommendedName>
        <fullName evidence="4">Ead/Ea22-like family protein</fullName>
    </recommendedName>
</protein>
<name>A0ABZ1EJV9_9ACTN</name>
<evidence type="ECO:0000313" key="3">
    <source>
        <dbReference type="Proteomes" id="UP001334804"/>
    </source>
</evidence>
<dbReference type="RefSeq" id="WP_326564525.1">
    <property type="nucleotide sequence ID" value="NZ_CP109071.1"/>
</dbReference>
<proteinExistence type="predicted"/>
<accession>A0ABZ1EJV9</accession>
<organism evidence="2 3">
    <name type="scientific">Micromonospora peucetia</name>
    <dbReference type="NCBI Taxonomy" id="47871"/>
    <lineage>
        <taxon>Bacteria</taxon>
        <taxon>Bacillati</taxon>
        <taxon>Actinomycetota</taxon>
        <taxon>Actinomycetes</taxon>
        <taxon>Micromonosporales</taxon>
        <taxon>Micromonosporaceae</taxon>
        <taxon>Micromonospora</taxon>
    </lineage>
</organism>
<keyword evidence="3" id="KW-1185">Reference proteome</keyword>
<evidence type="ECO:0000313" key="2">
    <source>
        <dbReference type="EMBL" id="WSA34519.1"/>
    </source>
</evidence>
<keyword evidence="1" id="KW-0175">Coiled coil</keyword>
<reference evidence="2 3" key="1">
    <citation type="submission" date="2022-10" db="EMBL/GenBank/DDBJ databases">
        <title>The complete genomes of actinobacterial strains from the NBC collection.</title>
        <authorList>
            <person name="Joergensen T.S."/>
            <person name="Alvarez Arevalo M."/>
            <person name="Sterndorff E.B."/>
            <person name="Faurdal D."/>
            <person name="Vuksanovic O."/>
            <person name="Mourched A.-S."/>
            <person name="Charusanti P."/>
            <person name="Shaw S."/>
            <person name="Blin K."/>
            <person name="Weber T."/>
        </authorList>
    </citation>
    <scope>NUCLEOTIDE SEQUENCE [LARGE SCALE GENOMIC DNA]</scope>
    <source>
        <strain evidence="2 3">NBC 01809</strain>
    </source>
</reference>
<gene>
    <name evidence="2" type="ORF">OIE14_10995</name>
</gene>
<evidence type="ECO:0000256" key="1">
    <source>
        <dbReference type="SAM" id="Coils"/>
    </source>
</evidence>
<dbReference type="EMBL" id="CP109071">
    <property type="protein sequence ID" value="WSA34519.1"/>
    <property type="molecule type" value="Genomic_DNA"/>
</dbReference>
<evidence type="ECO:0008006" key="4">
    <source>
        <dbReference type="Google" id="ProtNLM"/>
    </source>
</evidence>
<feature type="coiled-coil region" evidence="1">
    <location>
        <begin position="80"/>
        <end position="107"/>
    </location>
</feature>